<dbReference type="NCBIfam" id="TIGR00106">
    <property type="entry name" value="MTH1187 family thiamine-binding protein"/>
    <property type="match status" value="1"/>
</dbReference>
<dbReference type="InterPro" id="IPR029756">
    <property type="entry name" value="MTH1187/YkoF-like"/>
</dbReference>
<proteinExistence type="inferred from homology"/>
<comment type="caution">
    <text evidence="3">The sequence shown here is derived from an EMBL/GenBank/DDBJ whole genome shotgun (WGS) entry which is preliminary data.</text>
</comment>
<dbReference type="AlphaFoldDB" id="A0A0N8KRL6"/>
<evidence type="ECO:0000256" key="1">
    <source>
        <dbReference type="ARBA" id="ARBA00010272"/>
    </source>
</evidence>
<reference evidence="3 4" key="1">
    <citation type="submission" date="2015-09" db="EMBL/GenBank/DDBJ databases">
        <title>A metagenomics-based metabolic model of nitrate-dependent anaerobic oxidation of methane by Methanoperedens-like archaea.</title>
        <authorList>
            <person name="Arshad A."/>
            <person name="Speth D.R."/>
            <person name="De Graaf R.M."/>
            <person name="Op Den Camp H.J."/>
            <person name="Jetten M.S."/>
            <person name="Welte C.U."/>
        </authorList>
    </citation>
    <scope>NUCLEOTIDE SEQUENCE [LARGE SCALE GENOMIC DNA]</scope>
</reference>
<dbReference type="Gene3D" id="3.30.70.930">
    <property type="match status" value="1"/>
</dbReference>
<evidence type="ECO:0000313" key="4">
    <source>
        <dbReference type="Proteomes" id="UP000050360"/>
    </source>
</evidence>
<protein>
    <recommendedName>
        <fullName evidence="2">Thiamine-binding protein domain-containing protein</fullName>
    </recommendedName>
</protein>
<dbReference type="PANTHER" id="PTHR33777:SF1">
    <property type="entry name" value="UPF0045 PROTEIN ECM15"/>
    <property type="match status" value="1"/>
</dbReference>
<dbReference type="Proteomes" id="UP000050360">
    <property type="component" value="Unassembled WGS sequence"/>
</dbReference>
<comment type="similarity">
    <text evidence="1">Belongs to the UPF0045 family.</text>
</comment>
<evidence type="ECO:0000313" key="3">
    <source>
        <dbReference type="EMBL" id="KPQ45282.1"/>
    </source>
</evidence>
<dbReference type="InterPro" id="IPR002767">
    <property type="entry name" value="Thiamine_BP"/>
</dbReference>
<accession>A0A0N8KRL6</accession>
<name>A0A0N8KRL6_9EURY</name>
<sequence>MKPIITAELEVVALGTGSTSMSPYISEAVRAIEKLGIKYQLTPMGTVIEVSSIDEAFNTARAAHEAVMKKGAQRVVIHLTIDDRRDTPKDMDEKIESVESKI</sequence>
<organism evidence="3 4">
    <name type="scientific">Candidatus Methanoperedens nitratireducens</name>
    <dbReference type="NCBI Taxonomy" id="1392998"/>
    <lineage>
        <taxon>Archaea</taxon>
        <taxon>Methanobacteriati</taxon>
        <taxon>Methanobacteriota</taxon>
        <taxon>Stenosarchaea group</taxon>
        <taxon>Methanomicrobia</taxon>
        <taxon>Methanosarcinales</taxon>
        <taxon>ANME-2 cluster</taxon>
        <taxon>Candidatus Methanoperedentaceae</taxon>
        <taxon>Candidatus Methanoperedens</taxon>
    </lineage>
</organism>
<dbReference type="SUPFAM" id="SSF89957">
    <property type="entry name" value="MTH1187/YkoF-like"/>
    <property type="match status" value="1"/>
</dbReference>
<dbReference type="Pfam" id="PF01910">
    <property type="entry name" value="Thiamine_BP"/>
    <property type="match status" value="1"/>
</dbReference>
<dbReference type="InterPro" id="IPR051614">
    <property type="entry name" value="UPF0045_domain"/>
</dbReference>
<dbReference type="GO" id="GO:0005829">
    <property type="term" value="C:cytosol"/>
    <property type="evidence" value="ECO:0007669"/>
    <property type="project" value="TreeGrafter"/>
</dbReference>
<dbReference type="EMBL" id="LKCM01000015">
    <property type="protein sequence ID" value="KPQ45282.1"/>
    <property type="molecule type" value="Genomic_DNA"/>
</dbReference>
<dbReference type="PANTHER" id="PTHR33777">
    <property type="entry name" value="UPF0045 PROTEIN ECM15"/>
    <property type="match status" value="1"/>
</dbReference>
<gene>
    <name evidence="3" type="ORF">MPEBLZ_00163</name>
</gene>
<feature type="domain" description="Thiamine-binding protein" evidence="2">
    <location>
        <begin position="7"/>
        <end position="99"/>
    </location>
</feature>
<evidence type="ECO:0000259" key="2">
    <source>
        <dbReference type="Pfam" id="PF01910"/>
    </source>
</evidence>